<dbReference type="FunFam" id="2.70.70.10:FF:000003">
    <property type="entry name" value="Murein hydrolase activator EnvC"/>
    <property type="match status" value="1"/>
</dbReference>
<keyword evidence="1" id="KW-0175">Coiled coil</keyword>
<organism evidence="3 4">
    <name type="scientific">Candidatus Endonucleibacter bathymodioli</name>
    <dbReference type="NCBI Taxonomy" id="539814"/>
    <lineage>
        <taxon>Bacteria</taxon>
        <taxon>Pseudomonadati</taxon>
        <taxon>Pseudomonadota</taxon>
        <taxon>Gammaproteobacteria</taxon>
        <taxon>Oceanospirillales</taxon>
        <taxon>Endozoicomonadaceae</taxon>
        <taxon>Candidatus Endonucleibacter</taxon>
    </lineage>
</organism>
<protein>
    <submittedName>
        <fullName evidence="3">Peptidoglycan DD-metalloendopeptidase family protein</fullName>
    </submittedName>
</protein>
<dbReference type="Pfam" id="PF01551">
    <property type="entry name" value="Peptidase_M23"/>
    <property type="match status" value="1"/>
</dbReference>
<reference evidence="3 4" key="1">
    <citation type="journal article" date="2023" name="bioRxiv">
        <title>An intranuclear bacterial parasite of deep-sea mussels expresses apoptosis inhibitors acquired from its host.</title>
        <authorList>
            <person name="Gonzalez Porras M.A."/>
            <person name="Assie A."/>
            <person name="Tietjen M."/>
            <person name="Violette M."/>
            <person name="Kleiner M."/>
            <person name="Gruber-Vodicka H."/>
            <person name="Dubilier N."/>
            <person name="Leisch N."/>
        </authorList>
    </citation>
    <scope>NUCLEOTIDE SEQUENCE [LARGE SCALE GENOMIC DNA]</scope>
    <source>
        <strain evidence="3">IAP13</strain>
    </source>
</reference>
<sequence length="324" mass="37117">MEKYLLQAEQNMMTLKRDISAIEKEIKAGKQAIGRLQVRKKKLDKQQEEGKRQVMKSLRSIYLTSGDDQLKLLLNQENPEDISQQLVYLEFLQKAQIKAIKNFEVIIEDLKQNRQQQSAINQALITKRDILKQKGTMRTRQKSQRQQLLIQLLSQYKKGGKQLDSLEDQREELETILASVKSHDINSKVPFSKMKGLLPWPTEGIVQSSYNQRRNDTQMRWQGILMAASKGLEVKAVHDGRVIFANWLRGYGQLMIIDHGQEYLTLYAHNQSLLKKEGDIALAGEPVALVGKTGGQSSPVLYFEIRLQGHPLDPAIWLGKPNFL</sequence>
<evidence type="ECO:0000259" key="2">
    <source>
        <dbReference type="Pfam" id="PF01551"/>
    </source>
</evidence>
<dbReference type="InterPro" id="IPR016047">
    <property type="entry name" value="M23ase_b-sheet_dom"/>
</dbReference>
<dbReference type="InterPro" id="IPR050570">
    <property type="entry name" value="Cell_wall_metabolism_enzyme"/>
</dbReference>
<evidence type="ECO:0000313" key="4">
    <source>
        <dbReference type="Proteomes" id="UP001178148"/>
    </source>
</evidence>
<dbReference type="EMBL" id="JASXSV010000016">
    <property type="protein sequence ID" value="MDP0589545.1"/>
    <property type="molecule type" value="Genomic_DNA"/>
</dbReference>
<dbReference type="AlphaFoldDB" id="A0AA90STE5"/>
<proteinExistence type="predicted"/>
<comment type="caution">
    <text evidence="3">The sequence shown here is derived from an EMBL/GenBank/DDBJ whole genome shotgun (WGS) entry which is preliminary data.</text>
</comment>
<dbReference type="CDD" id="cd12797">
    <property type="entry name" value="M23_peptidase"/>
    <property type="match status" value="1"/>
</dbReference>
<feature type="coiled-coil region" evidence="1">
    <location>
        <begin position="5"/>
        <end position="32"/>
    </location>
</feature>
<accession>A0AA90STE5</accession>
<dbReference type="Proteomes" id="UP001178148">
    <property type="component" value="Unassembled WGS sequence"/>
</dbReference>
<evidence type="ECO:0000256" key="1">
    <source>
        <dbReference type="SAM" id="Coils"/>
    </source>
</evidence>
<evidence type="ECO:0000313" key="3">
    <source>
        <dbReference type="EMBL" id="MDP0589545.1"/>
    </source>
</evidence>
<dbReference type="Gene3D" id="6.10.250.3150">
    <property type="match status" value="1"/>
</dbReference>
<dbReference type="InterPro" id="IPR011055">
    <property type="entry name" value="Dup_hybrid_motif"/>
</dbReference>
<dbReference type="GO" id="GO:0004222">
    <property type="term" value="F:metalloendopeptidase activity"/>
    <property type="evidence" value="ECO:0007669"/>
    <property type="project" value="TreeGrafter"/>
</dbReference>
<dbReference type="SUPFAM" id="SSF51261">
    <property type="entry name" value="Duplicated hybrid motif"/>
    <property type="match status" value="1"/>
</dbReference>
<feature type="domain" description="M23ase beta-sheet core" evidence="2">
    <location>
        <begin position="221"/>
        <end position="314"/>
    </location>
</feature>
<keyword evidence="4" id="KW-1185">Reference proteome</keyword>
<dbReference type="Gene3D" id="2.70.70.10">
    <property type="entry name" value="Glucose Permease (Domain IIA)"/>
    <property type="match status" value="1"/>
</dbReference>
<dbReference type="PANTHER" id="PTHR21666">
    <property type="entry name" value="PEPTIDASE-RELATED"/>
    <property type="match status" value="1"/>
</dbReference>
<name>A0AA90STE5_9GAMM</name>
<feature type="coiled-coil region" evidence="1">
    <location>
        <begin position="156"/>
        <end position="183"/>
    </location>
</feature>
<dbReference type="PANTHER" id="PTHR21666:SF270">
    <property type="entry name" value="MUREIN HYDROLASE ACTIVATOR ENVC"/>
    <property type="match status" value="1"/>
</dbReference>
<gene>
    <name evidence="3" type="ORF">QS748_10290</name>
</gene>